<evidence type="ECO:0000256" key="1">
    <source>
        <dbReference type="ARBA" id="ARBA00007996"/>
    </source>
</evidence>
<reference evidence="5" key="2">
    <citation type="submission" date="2025-09" db="UniProtKB">
        <authorList>
            <consortium name="Ensembl"/>
        </authorList>
    </citation>
    <scope>IDENTIFICATION</scope>
</reference>
<dbReference type="SUPFAM" id="SSF53335">
    <property type="entry name" value="S-adenosyl-L-methionine-dependent methyltransferases"/>
    <property type="match status" value="1"/>
</dbReference>
<dbReference type="PROSITE" id="PS51681">
    <property type="entry name" value="SAM_MT_NNMT_PNMT_TEMT"/>
    <property type="match status" value="1"/>
</dbReference>
<dbReference type="GO" id="GO:0005829">
    <property type="term" value="C:cytosol"/>
    <property type="evidence" value="ECO:0007669"/>
    <property type="project" value="TreeGrafter"/>
</dbReference>
<accession>A0A8C4XDS4</accession>
<organism evidence="5 6">
    <name type="scientific">Erpetoichthys calabaricus</name>
    <name type="common">Rope fish</name>
    <name type="synonym">Calamoichthys calabaricus</name>
    <dbReference type="NCBI Taxonomy" id="27687"/>
    <lineage>
        <taxon>Eukaryota</taxon>
        <taxon>Metazoa</taxon>
        <taxon>Chordata</taxon>
        <taxon>Craniata</taxon>
        <taxon>Vertebrata</taxon>
        <taxon>Euteleostomi</taxon>
        <taxon>Actinopterygii</taxon>
        <taxon>Polypteriformes</taxon>
        <taxon>Polypteridae</taxon>
        <taxon>Erpetoichthys</taxon>
    </lineage>
</organism>
<evidence type="ECO:0000256" key="3">
    <source>
        <dbReference type="ARBA" id="ARBA00022679"/>
    </source>
</evidence>
<dbReference type="Proteomes" id="UP000694620">
    <property type="component" value="Unassembled WGS sequence"/>
</dbReference>
<dbReference type="Gene3D" id="3.40.50.150">
    <property type="entry name" value="Vaccinia Virus protein VP39"/>
    <property type="match status" value="1"/>
</dbReference>
<comment type="similarity">
    <text evidence="1">Belongs to the class I-like SAM-binding methyltransferase superfamily. NNMT/PNMT/TEMT family.</text>
</comment>
<evidence type="ECO:0000256" key="2">
    <source>
        <dbReference type="ARBA" id="ARBA00022603"/>
    </source>
</evidence>
<dbReference type="GO" id="GO:0032259">
    <property type="term" value="P:methylation"/>
    <property type="evidence" value="ECO:0007669"/>
    <property type="project" value="UniProtKB-KW"/>
</dbReference>
<dbReference type="InterPro" id="IPR000940">
    <property type="entry name" value="NNMT_TEMT_trans"/>
</dbReference>
<dbReference type="Pfam" id="PF01234">
    <property type="entry name" value="NNMT_PNMT_TEMT"/>
    <property type="match status" value="1"/>
</dbReference>
<reference evidence="5" key="1">
    <citation type="submission" date="2025-08" db="UniProtKB">
        <authorList>
            <consortium name="Ensembl"/>
        </authorList>
    </citation>
    <scope>IDENTIFICATION</scope>
</reference>
<evidence type="ECO:0000313" key="6">
    <source>
        <dbReference type="Proteomes" id="UP000694620"/>
    </source>
</evidence>
<evidence type="ECO:0000256" key="4">
    <source>
        <dbReference type="ARBA" id="ARBA00022691"/>
    </source>
</evidence>
<dbReference type="InterPro" id="IPR029063">
    <property type="entry name" value="SAM-dependent_MTases_sf"/>
</dbReference>
<evidence type="ECO:0000313" key="5">
    <source>
        <dbReference type="Ensembl" id="ENSECRP00000024533.1"/>
    </source>
</evidence>
<proteinExistence type="inferred from homology"/>
<keyword evidence="3" id="KW-0808">Transferase</keyword>
<name>A0A8C4XDS4_ERPCA</name>
<dbReference type="Ensembl" id="ENSECRT00000025069.1">
    <property type="protein sequence ID" value="ENSECRP00000024533.1"/>
    <property type="gene ID" value="ENSECRG00000016456.1"/>
</dbReference>
<protein>
    <submittedName>
        <fullName evidence="5">Zgc:64002</fullName>
    </submittedName>
</protein>
<dbReference type="GO" id="GO:0008170">
    <property type="term" value="F:N-methyltransferase activity"/>
    <property type="evidence" value="ECO:0007669"/>
    <property type="project" value="TreeGrafter"/>
</dbReference>
<keyword evidence="2" id="KW-0489">Methyltransferase</keyword>
<dbReference type="GeneTree" id="ENSGT00390000011708"/>
<dbReference type="PANTHER" id="PTHR10867:SF32">
    <property type="entry name" value="NICOTINAMIDE N-METHYLTRANSFERASE"/>
    <property type="match status" value="1"/>
</dbReference>
<sequence length="268" mass="31033">YMHGICLQIDIFFLLDPKHMQVKVCVLCFWRLFHIDSSFSILLFLTGHITGKLLIDIGSGPTLHNALIASEYFQEIIMSDYVECNRKEIEKWLRRESGAHDWSHVSKFICDIEGKRSTIEEREEKTRSVIKQVLKCDVTQINPFHPIVWSLQTIRRHTRMHLGNATLLKPGGTLIIIGMLKETFYTLGKYKYSCLYIDQNFVKSALQKQGFVIQKFEAKPVEIHVLDILSKQLGGFACRLYVMSNVRFFHGLFDVVCCCTAFVSYHNC</sequence>
<keyword evidence="6" id="KW-1185">Reference proteome</keyword>
<keyword evidence="4" id="KW-0949">S-adenosyl-L-methionine</keyword>
<dbReference type="PANTHER" id="PTHR10867">
    <property type="entry name" value="NNMT/PNMT/TEMT FAMILY MEMBER"/>
    <property type="match status" value="1"/>
</dbReference>
<dbReference type="AlphaFoldDB" id="A0A8C4XDS4"/>